<reference evidence="2 3" key="1">
    <citation type="submission" date="2008-10" db="EMBL/GenBank/DDBJ databases">
        <title>Draft genome sequence of Desulvovibrio piger (ATCC 29098).</title>
        <authorList>
            <person name="Sudarsanam P."/>
            <person name="Ley R."/>
            <person name="Guruge J."/>
            <person name="Turnbaugh P.J."/>
            <person name="Mahowald M."/>
            <person name="Liep D."/>
            <person name="Gordon J."/>
        </authorList>
    </citation>
    <scope>NUCLEOTIDE SEQUENCE [LARGE SCALE GENOMIC DNA]</scope>
    <source>
        <strain evidence="2 3">ATCC 29098</strain>
    </source>
</reference>
<name>B6WQ17_9BACT</name>
<dbReference type="GO" id="GO:0016747">
    <property type="term" value="F:acyltransferase activity, transferring groups other than amino-acyl groups"/>
    <property type="evidence" value="ECO:0007669"/>
    <property type="project" value="InterPro"/>
</dbReference>
<keyword evidence="2" id="KW-0808">Transferase</keyword>
<dbReference type="Pfam" id="PF00583">
    <property type="entry name" value="Acetyltransf_1"/>
    <property type="match status" value="1"/>
</dbReference>
<evidence type="ECO:0000259" key="1">
    <source>
        <dbReference type="PROSITE" id="PS51186"/>
    </source>
</evidence>
<organism evidence="2 3">
    <name type="scientific">Desulfovibrio piger ATCC 29098</name>
    <dbReference type="NCBI Taxonomy" id="411464"/>
    <lineage>
        <taxon>Bacteria</taxon>
        <taxon>Pseudomonadati</taxon>
        <taxon>Thermodesulfobacteriota</taxon>
        <taxon>Desulfovibrionia</taxon>
        <taxon>Desulfovibrionales</taxon>
        <taxon>Desulfovibrionaceae</taxon>
        <taxon>Desulfovibrio</taxon>
    </lineage>
</organism>
<proteinExistence type="predicted"/>
<protein>
    <submittedName>
        <fullName evidence="2">Acetyltransferase, GNAT family</fullName>
    </submittedName>
</protein>
<dbReference type="OrthoDB" id="9797178at2"/>
<evidence type="ECO:0000313" key="2">
    <source>
        <dbReference type="EMBL" id="EEB34920.1"/>
    </source>
</evidence>
<dbReference type="eggNOG" id="COG3153">
    <property type="taxonomic scope" value="Bacteria"/>
</dbReference>
<dbReference type="PROSITE" id="PS51186">
    <property type="entry name" value="GNAT"/>
    <property type="match status" value="1"/>
</dbReference>
<reference evidence="2 3" key="2">
    <citation type="submission" date="2008-10" db="EMBL/GenBank/DDBJ databases">
        <authorList>
            <person name="Fulton L."/>
            <person name="Clifton S."/>
            <person name="Fulton B."/>
            <person name="Xu J."/>
            <person name="Minx P."/>
            <person name="Pepin K.H."/>
            <person name="Johnson M."/>
            <person name="Bhonagiri V."/>
            <person name="Nash W.E."/>
            <person name="Mardis E.R."/>
            <person name="Wilson R.K."/>
        </authorList>
    </citation>
    <scope>NUCLEOTIDE SEQUENCE [LARGE SCALE GENOMIC DNA]</scope>
    <source>
        <strain evidence="2 3">ATCC 29098</strain>
    </source>
</reference>
<gene>
    <name evidence="2" type="ORF">DESPIG_00140</name>
</gene>
<feature type="domain" description="N-acetyltransferase" evidence="1">
    <location>
        <begin position="1"/>
        <end position="154"/>
    </location>
</feature>
<dbReference type="Gene3D" id="3.40.630.30">
    <property type="match status" value="1"/>
</dbReference>
<accession>B6WQ17</accession>
<dbReference type="InterPro" id="IPR000182">
    <property type="entry name" value="GNAT_dom"/>
</dbReference>
<dbReference type="InterPro" id="IPR016181">
    <property type="entry name" value="Acyl_CoA_acyltransferase"/>
</dbReference>
<dbReference type="SUPFAM" id="SSF55729">
    <property type="entry name" value="Acyl-CoA N-acyltransferases (Nat)"/>
    <property type="match status" value="1"/>
</dbReference>
<dbReference type="EMBL" id="ABXU01000007">
    <property type="protein sequence ID" value="EEB34920.1"/>
    <property type="molecule type" value="Genomic_DNA"/>
</dbReference>
<dbReference type="Proteomes" id="UP000003676">
    <property type="component" value="Unassembled WGS sequence"/>
</dbReference>
<dbReference type="AlphaFoldDB" id="B6WQ17"/>
<sequence>MIIRKETVADRDNVYYVIKRAFESAEHADGNEHDLVNSLRKGDAFIPELSLVAEEEGKIVGHIMFTKATVDGKTVLALAPLSVLPEYQRKGIGKSLIREGHSIAKQLGYTHSIVLGSEKYYSSEGYVPAEDFGIKAPFDVPRENFMVYMITKNGDDLHGIIRYAQEFGI</sequence>
<dbReference type="CDD" id="cd04301">
    <property type="entry name" value="NAT_SF"/>
    <property type="match status" value="1"/>
</dbReference>
<dbReference type="RefSeq" id="WP_006003699.1">
    <property type="nucleotide sequence ID" value="NZ_DS996351.1"/>
</dbReference>
<comment type="caution">
    <text evidence="2">The sequence shown here is derived from an EMBL/GenBank/DDBJ whole genome shotgun (WGS) entry which is preliminary data.</text>
</comment>
<evidence type="ECO:0000313" key="3">
    <source>
        <dbReference type="Proteomes" id="UP000003676"/>
    </source>
</evidence>
<dbReference type="HOGENOM" id="CLU_081840_1_2_7"/>